<dbReference type="EMBL" id="AVOT02043232">
    <property type="protein sequence ID" value="MBW0538657.1"/>
    <property type="molecule type" value="Genomic_DNA"/>
</dbReference>
<sequence>MVMIAGPNYAISNQVPKSTTQFQRKNSVSQSYNLWWLSEDHQRIPINLSFRCLVFNLNSIPPREYWTRIHHRKFQEVVNHQSSYQGIKHSRTPWKTQLVHTGIIQTACMALAHLGQFIFHCGNSRHTVHFSRWADLC</sequence>
<gene>
    <name evidence="1" type="ORF">O181_078372</name>
</gene>
<comment type="caution">
    <text evidence="1">The sequence shown here is derived from an EMBL/GenBank/DDBJ whole genome shotgun (WGS) entry which is preliminary data.</text>
</comment>
<evidence type="ECO:0000313" key="2">
    <source>
        <dbReference type="Proteomes" id="UP000765509"/>
    </source>
</evidence>
<protein>
    <submittedName>
        <fullName evidence="1">Uncharacterized protein</fullName>
    </submittedName>
</protein>
<name>A0A9Q3FHQ1_9BASI</name>
<reference evidence="1" key="1">
    <citation type="submission" date="2021-03" db="EMBL/GenBank/DDBJ databases">
        <title>Draft genome sequence of rust myrtle Austropuccinia psidii MF-1, a brazilian biotype.</title>
        <authorList>
            <person name="Quecine M.C."/>
            <person name="Pachon D.M.R."/>
            <person name="Bonatelli M.L."/>
            <person name="Correr F.H."/>
            <person name="Franceschini L.M."/>
            <person name="Leite T.F."/>
            <person name="Margarido G.R.A."/>
            <person name="Almeida C.A."/>
            <person name="Ferrarezi J.A."/>
            <person name="Labate C.A."/>
        </authorList>
    </citation>
    <scope>NUCLEOTIDE SEQUENCE</scope>
    <source>
        <strain evidence="1">MF-1</strain>
    </source>
</reference>
<evidence type="ECO:0000313" key="1">
    <source>
        <dbReference type="EMBL" id="MBW0538657.1"/>
    </source>
</evidence>
<dbReference type="AlphaFoldDB" id="A0A9Q3FHQ1"/>
<dbReference type="Proteomes" id="UP000765509">
    <property type="component" value="Unassembled WGS sequence"/>
</dbReference>
<keyword evidence="2" id="KW-1185">Reference proteome</keyword>
<organism evidence="1 2">
    <name type="scientific">Austropuccinia psidii MF-1</name>
    <dbReference type="NCBI Taxonomy" id="1389203"/>
    <lineage>
        <taxon>Eukaryota</taxon>
        <taxon>Fungi</taxon>
        <taxon>Dikarya</taxon>
        <taxon>Basidiomycota</taxon>
        <taxon>Pucciniomycotina</taxon>
        <taxon>Pucciniomycetes</taxon>
        <taxon>Pucciniales</taxon>
        <taxon>Sphaerophragmiaceae</taxon>
        <taxon>Austropuccinia</taxon>
    </lineage>
</organism>
<proteinExistence type="predicted"/>
<accession>A0A9Q3FHQ1</accession>